<feature type="compositionally biased region" description="Basic and acidic residues" evidence="1">
    <location>
        <begin position="71"/>
        <end position="82"/>
    </location>
</feature>
<dbReference type="KEGG" id="lsd:EMK97_15590"/>
<accession>A0A4P6P6E1</accession>
<dbReference type="AlphaFoldDB" id="A0A4P6P6E1"/>
<organism evidence="3 4">
    <name type="scientific">Litorilituus sediminis</name>
    <dbReference type="NCBI Taxonomy" id="718192"/>
    <lineage>
        <taxon>Bacteria</taxon>
        <taxon>Pseudomonadati</taxon>
        <taxon>Pseudomonadota</taxon>
        <taxon>Gammaproteobacteria</taxon>
        <taxon>Alteromonadales</taxon>
        <taxon>Colwelliaceae</taxon>
        <taxon>Litorilituus</taxon>
    </lineage>
</organism>
<keyword evidence="2" id="KW-1133">Transmembrane helix</keyword>
<gene>
    <name evidence="3" type="ORF">EMK97_15590</name>
</gene>
<keyword evidence="2" id="KW-0812">Transmembrane</keyword>
<evidence type="ECO:0000256" key="2">
    <source>
        <dbReference type="SAM" id="Phobius"/>
    </source>
</evidence>
<protein>
    <submittedName>
        <fullName evidence="3">Uncharacterized protein</fullName>
    </submittedName>
</protein>
<feature type="transmembrane region" description="Helical" evidence="2">
    <location>
        <begin position="6"/>
        <end position="26"/>
    </location>
</feature>
<reference evidence="3 4" key="1">
    <citation type="submission" date="2018-12" db="EMBL/GenBank/DDBJ databases">
        <title>Complete genome of Litorilituus sediminis.</title>
        <authorList>
            <person name="Liu A."/>
            <person name="Rong J."/>
        </authorList>
    </citation>
    <scope>NUCLEOTIDE SEQUENCE [LARGE SCALE GENOMIC DNA]</scope>
    <source>
        <strain evidence="3 4">JCM 17549</strain>
    </source>
</reference>
<dbReference type="OrthoDB" id="6388324at2"/>
<proteinExistence type="predicted"/>
<dbReference type="RefSeq" id="WP_130603713.1">
    <property type="nucleotide sequence ID" value="NZ_CP034759.1"/>
</dbReference>
<keyword evidence="2" id="KW-0472">Membrane</keyword>
<name>A0A4P6P6E1_9GAMM</name>
<feature type="region of interest" description="Disordered" evidence="1">
    <location>
        <begin position="63"/>
        <end position="82"/>
    </location>
</feature>
<sequence>MQDFFFLALAPWLAFCVFAFLAKLLISFAKKRRSVAVAFGLLVQMFAPDPMVEKTIETVIEQPARKKSSTRHSDLRKTQEND</sequence>
<dbReference type="Proteomes" id="UP000290244">
    <property type="component" value="Chromosome"/>
</dbReference>
<evidence type="ECO:0000256" key="1">
    <source>
        <dbReference type="SAM" id="MobiDB-lite"/>
    </source>
</evidence>
<evidence type="ECO:0000313" key="3">
    <source>
        <dbReference type="EMBL" id="QBG37044.1"/>
    </source>
</evidence>
<evidence type="ECO:0000313" key="4">
    <source>
        <dbReference type="Proteomes" id="UP000290244"/>
    </source>
</evidence>
<keyword evidence="4" id="KW-1185">Reference proteome</keyword>
<dbReference type="EMBL" id="CP034759">
    <property type="protein sequence ID" value="QBG37044.1"/>
    <property type="molecule type" value="Genomic_DNA"/>
</dbReference>